<dbReference type="EMBL" id="LXQA010227226">
    <property type="protein sequence ID" value="MCI35802.1"/>
    <property type="molecule type" value="Genomic_DNA"/>
</dbReference>
<evidence type="ECO:0000313" key="3">
    <source>
        <dbReference type="Proteomes" id="UP000265520"/>
    </source>
</evidence>
<comment type="caution">
    <text evidence="2">The sequence shown here is derived from an EMBL/GenBank/DDBJ whole genome shotgun (WGS) entry which is preliminary data.</text>
</comment>
<reference evidence="2 3" key="1">
    <citation type="journal article" date="2018" name="Front. Plant Sci.">
        <title>Red Clover (Trifolium pratense) and Zigzag Clover (T. medium) - A Picture of Genomic Similarities and Differences.</title>
        <authorList>
            <person name="Dluhosova J."/>
            <person name="Istvanek J."/>
            <person name="Nedelnik J."/>
            <person name="Repkova J."/>
        </authorList>
    </citation>
    <scope>NUCLEOTIDE SEQUENCE [LARGE SCALE GENOMIC DNA]</scope>
    <source>
        <strain evidence="3">cv. 10/8</strain>
        <tissue evidence="2">Leaf</tissue>
    </source>
</reference>
<dbReference type="InterPro" id="IPR002182">
    <property type="entry name" value="NB-ARC"/>
</dbReference>
<dbReference type="PANTHER" id="PTHR11017">
    <property type="entry name" value="LEUCINE-RICH REPEAT-CONTAINING PROTEIN"/>
    <property type="match status" value="1"/>
</dbReference>
<dbReference type="Pfam" id="PF00931">
    <property type="entry name" value="NB-ARC"/>
    <property type="match status" value="1"/>
</dbReference>
<name>A0A392RI42_9FABA</name>
<dbReference type="InterPro" id="IPR044974">
    <property type="entry name" value="Disease_R_plants"/>
</dbReference>
<keyword evidence="3" id="KW-1185">Reference proteome</keyword>
<sequence length="117" mass="12887">TKEKIHNIASGTAIINKRISAKKVLIVLDDVTKVQQVKALCGNRKCLGLGSVLIVTTRDAHILKLLEVDCICTAEEMNDTESLELFSWHAFRNATPRANFSELSKSVVNYCGGLPFI</sequence>
<dbReference type="GO" id="GO:0043531">
    <property type="term" value="F:ADP binding"/>
    <property type="evidence" value="ECO:0007669"/>
    <property type="project" value="InterPro"/>
</dbReference>
<dbReference type="Proteomes" id="UP000265520">
    <property type="component" value="Unassembled WGS sequence"/>
</dbReference>
<dbReference type="Gene3D" id="3.40.50.300">
    <property type="entry name" value="P-loop containing nucleotide triphosphate hydrolases"/>
    <property type="match status" value="1"/>
</dbReference>
<dbReference type="PANTHER" id="PTHR11017:SF560">
    <property type="entry name" value="RESISTANCE PROTEIN (TIR-NBS-LRR CLASS), PUTATIVE-RELATED"/>
    <property type="match status" value="1"/>
</dbReference>
<dbReference type="InterPro" id="IPR042197">
    <property type="entry name" value="Apaf_helical"/>
</dbReference>
<feature type="domain" description="NB-ARC" evidence="1">
    <location>
        <begin position="15"/>
        <end position="93"/>
    </location>
</feature>
<accession>A0A392RI42</accession>
<proteinExistence type="predicted"/>
<evidence type="ECO:0000313" key="2">
    <source>
        <dbReference type="EMBL" id="MCI35802.1"/>
    </source>
</evidence>
<evidence type="ECO:0000259" key="1">
    <source>
        <dbReference type="Pfam" id="PF00931"/>
    </source>
</evidence>
<dbReference type="SUPFAM" id="SSF52540">
    <property type="entry name" value="P-loop containing nucleoside triphosphate hydrolases"/>
    <property type="match status" value="1"/>
</dbReference>
<dbReference type="InterPro" id="IPR027417">
    <property type="entry name" value="P-loop_NTPase"/>
</dbReference>
<protein>
    <submittedName>
        <fullName evidence="2">TMV resistance protein N</fullName>
    </submittedName>
</protein>
<dbReference type="AlphaFoldDB" id="A0A392RI42"/>
<dbReference type="GO" id="GO:0006952">
    <property type="term" value="P:defense response"/>
    <property type="evidence" value="ECO:0007669"/>
    <property type="project" value="InterPro"/>
</dbReference>
<organism evidence="2 3">
    <name type="scientific">Trifolium medium</name>
    <dbReference type="NCBI Taxonomy" id="97028"/>
    <lineage>
        <taxon>Eukaryota</taxon>
        <taxon>Viridiplantae</taxon>
        <taxon>Streptophyta</taxon>
        <taxon>Embryophyta</taxon>
        <taxon>Tracheophyta</taxon>
        <taxon>Spermatophyta</taxon>
        <taxon>Magnoliopsida</taxon>
        <taxon>eudicotyledons</taxon>
        <taxon>Gunneridae</taxon>
        <taxon>Pentapetalae</taxon>
        <taxon>rosids</taxon>
        <taxon>fabids</taxon>
        <taxon>Fabales</taxon>
        <taxon>Fabaceae</taxon>
        <taxon>Papilionoideae</taxon>
        <taxon>50 kb inversion clade</taxon>
        <taxon>NPAAA clade</taxon>
        <taxon>Hologalegina</taxon>
        <taxon>IRL clade</taxon>
        <taxon>Trifolieae</taxon>
        <taxon>Trifolium</taxon>
    </lineage>
</organism>
<feature type="non-terminal residue" evidence="2">
    <location>
        <position position="1"/>
    </location>
</feature>
<dbReference type="Gene3D" id="1.10.8.430">
    <property type="entry name" value="Helical domain of apoptotic protease-activating factors"/>
    <property type="match status" value="1"/>
</dbReference>